<feature type="transmembrane region" description="Helical" evidence="1">
    <location>
        <begin position="83"/>
        <end position="102"/>
    </location>
</feature>
<protein>
    <submittedName>
        <fullName evidence="3">DUF4328 domain-containing protein</fullName>
    </submittedName>
</protein>
<evidence type="ECO:0000313" key="4">
    <source>
        <dbReference type="Proteomes" id="UP000829542"/>
    </source>
</evidence>
<dbReference type="Proteomes" id="UP000829542">
    <property type="component" value="Chromosome"/>
</dbReference>
<reference evidence="3 4" key="1">
    <citation type="submission" date="2022-03" db="EMBL/GenBank/DDBJ databases">
        <title>Ignatzschineria rhizosphaerae HR5S32.</title>
        <authorList>
            <person name="Sun J.Q."/>
            <person name="Feng J.Y."/>
        </authorList>
    </citation>
    <scope>NUCLEOTIDE SEQUENCE [LARGE SCALE GENOMIC DNA]</scope>
    <source>
        <strain evidence="3 4">HR5S32</strain>
    </source>
</reference>
<keyword evidence="1" id="KW-0472">Membrane</keyword>
<evidence type="ECO:0000259" key="2">
    <source>
        <dbReference type="Pfam" id="PF14219"/>
    </source>
</evidence>
<dbReference type="Pfam" id="PF14219">
    <property type="entry name" value="DUF4328"/>
    <property type="match status" value="1"/>
</dbReference>
<dbReference type="InterPro" id="IPR025565">
    <property type="entry name" value="DUF4328"/>
</dbReference>
<feature type="domain" description="DUF4328" evidence="2">
    <location>
        <begin position="2"/>
        <end position="144"/>
    </location>
</feature>
<evidence type="ECO:0000256" key="1">
    <source>
        <dbReference type="SAM" id="Phobius"/>
    </source>
</evidence>
<sequence>MIVGLVQFLLFIIQGIMILMWIFRANKNVRALGAKDMRFSAGWSVGWYFIPLFTLWKPYQTMKEIFVKSEGLDSGSELRYRSLLPMWWTLWIISEVIGRIILKSTFRDDLGYQGLLNLSLLHQLADGLDVFLNIIFLLMVTRLYKQHMSFRNRQENSATTTINRMITKGS</sequence>
<proteinExistence type="predicted"/>
<name>A0ABY3WYL7_9GAMM</name>
<keyword evidence="4" id="KW-1185">Reference proteome</keyword>
<feature type="transmembrane region" description="Helical" evidence="1">
    <location>
        <begin position="122"/>
        <end position="144"/>
    </location>
</feature>
<organism evidence="3 4">
    <name type="scientific">Ignatzschineria rhizosphaerae</name>
    <dbReference type="NCBI Taxonomy" id="2923279"/>
    <lineage>
        <taxon>Bacteria</taxon>
        <taxon>Pseudomonadati</taxon>
        <taxon>Pseudomonadota</taxon>
        <taxon>Gammaproteobacteria</taxon>
        <taxon>Cardiobacteriales</taxon>
        <taxon>Ignatzschineriaceae</taxon>
        <taxon>Ignatzschineria</taxon>
    </lineage>
</organism>
<keyword evidence="1" id="KW-1133">Transmembrane helix</keyword>
<keyword evidence="1" id="KW-0812">Transmembrane</keyword>
<dbReference type="EMBL" id="CP093379">
    <property type="protein sequence ID" value="UNM95712.1"/>
    <property type="molecule type" value="Genomic_DNA"/>
</dbReference>
<gene>
    <name evidence="3" type="ORF">MMG00_10885</name>
</gene>
<feature type="transmembrane region" description="Helical" evidence="1">
    <location>
        <begin position="6"/>
        <end position="23"/>
    </location>
</feature>
<evidence type="ECO:0000313" key="3">
    <source>
        <dbReference type="EMBL" id="UNM95712.1"/>
    </source>
</evidence>
<accession>A0ABY3WYL7</accession>